<gene>
    <name evidence="1" type="ORF">HUE56_24035</name>
</gene>
<protein>
    <submittedName>
        <fullName evidence="1">Uncharacterized protein</fullName>
    </submittedName>
</protein>
<dbReference type="RefSeq" id="WP_149200597.1">
    <property type="nucleotide sequence ID" value="NZ_BSOV01000046.1"/>
</dbReference>
<accession>A0A6N1AQJ8</accession>
<dbReference type="KEGG" id="aoz:HUE56_24035"/>
<organism evidence="1 2">
    <name type="scientific">Azospirillum oryzae</name>
    <dbReference type="NCBI Taxonomy" id="286727"/>
    <lineage>
        <taxon>Bacteria</taxon>
        <taxon>Pseudomonadati</taxon>
        <taxon>Pseudomonadota</taxon>
        <taxon>Alphaproteobacteria</taxon>
        <taxon>Rhodospirillales</taxon>
        <taxon>Azospirillaceae</taxon>
        <taxon>Azospirillum</taxon>
    </lineage>
</organism>
<evidence type="ECO:0000313" key="2">
    <source>
        <dbReference type="Proteomes" id="UP000509702"/>
    </source>
</evidence>
<reference evidence="1 2" key="1">
    <citation type="submission" date="2020-06" db="EMBL/GenBank/DDBJ databases">
        <title>Complete genome of Azosprillum oryzae KACC14407.</title>
        <authorList>
            <person name="Kim M."/>
            <person name="Park Y.-J."/>
            <person name="Shin J.-H."/>
        </authorList>
    </citation>
    <scope>NUCLEOTIDE SEQUENCE [LARGE SCALE GENOMIC DNA]</scope>
    <source>
        <strain evidence="1 2">KACC 14407</strain>
        <plasmid evidence="1 2">unnamed5</plasmid>
    </source>
</reference>
<dbReference type="Proteomes" id="UP000509702">
    <property type="component" value="Plasmid unnamed5"/>
</dbReference>
<keyword evidence="1" id="KW-0614">Plasmid</keyword>
<geneLocation type="plasmid" evidence="1 2">
    <name>unnamed5</name>
</geneLocation>
<name>A0A6N1AQJ8_9PROT</name>
<keyword evidence="2" id="KW-1185">Reference proteome</keyword>
<proteinExistence type="predicted"/>
<dbReference type="EMBL" id="CP054620">
    <property type="protein sequence ID" value="QKS53568.1"/>
    <property type="molecule type" value="Genomic_DNA"/>
</dbReference>
<sequence>MPKGINLTITTKRDSDGRNVVEWSLENSSGHDYYLFDGIAADPSSPAAGPGDVYFRWREGDTLILYQGIPEVPDMMSVLLPYVPKASRLDDSSIRVKRTTLPDTVPTNLYYGHFDDPTGEGEPRMAAHAAFVEIRVGAVRDGGLAVVDAGRSAKLQFYDFRDMDKTIAAAEVWRSARIPLHHPVLVVD</sequence>
<dbReference type="AlphaFoldDB" id="A0A6N1AQJ8"/>
<evidence type="ECO:0000313" key="1">
    <source>
        <dbReference type="EMBL" id="QKS53568.1"/>
    </source>
</evidence>